<keyword evidence="2" id="KW-1185">Reference proteome</keyword>
<dbReference type="Proteomes" id="UP000031030">
    <property type="component" value="Unassembled WGS sequence"/>
</dbReference>
<protein>
    <recommendedName>
        <fullName evidence="3">Glutaminase</fullName>
    </recommendedName>
</protein>
<organism evidence="1 2">
    <name type="scientific">Microbacterium mangrovi</name>
    <dbReference type="NCBI Taxonomy" id="1348253"/>
    <lineage>
        <taxon>Bacteria</taxon>
        <taxon>Bacillati</taxon>
        <taxon>Actinomycetota</taxon>
        <taxon>Actinomycetes</taxon>
        <taxon>Micrococcales</taxon>
        <taxon>Microbacteriaceae</taxon>
        <taxon>Microbacterium</taxon>
    </lineage>
</organism>
<dbReference type="OrthoDB" id="5122834at2"/>
<dbReference type="AlphaFoldDB" id="A0A0B2AEM2"/>
<sequence>MVDDVRRELAGYPRQRLGATRPARRILGVLRSERIVPAGDVWHLGAILVRCDGPAAEGLLATGEILRARAEVRRGFAAESQRARAARAAAARRGGFAEGETVHVDAVPIDAARLAAEGASGPVGVAADGSLTVRWRRTGAAVPLRPYLTERIDLLEHPAPGA</sequence>
<dbReference type="EMBL" id="JTDK01000001">
    <property type="protein sequence ID" value="KHL00122.1"/>
    <property type="molecule type" value="Genomic_DNA"/>
</dbReference>
<reference evidence="1 2" key="1">
    <citation type="submission" date="2014-11" db="EMBL/GenBank/DDBJ databases">
        <title>Genome sequence of Microbacterium mangrovi MUSC 115(T).</title>
        <authorList>
            <person name="Lee L.-H."/>
        </authorList>
    </citation>
    <scope>NUCLEOTIDE SEQUENCE [LARGE SCALE GENOMIC DNA]</scope>
    <source>
        <strain evidence="1 2">MUSC 115</strain>
    </source>
</reference>
<comment type="caution">
    <text evidence="1">The sequence shown here is derived from an EMBL/GenBank/DDBJ whole genome shotgun (WGS) entry which is preliminary data.</text>
</comment>
<proteinExistence type="predicted"/>
<evidence type="ECO:0000313" key="2">
    <source>
        <dbReference type="Proteomes" id="UP000031030"/>
    </source>
</evidence>
<evidence type="ECO:0008006" key="3">
    <source>
        <dbReference type="Google" id="ProtNLM"/>
    </source>
</evidence>
<evidence type="ECO:0000313" key="1">
    <source>
        <dbReference type="EMBL" id="KHL00122.1"/>
    </source>
</evidence>
<accession>A0A0B2AEM2</accession>
<name>A0A0B2AEM2_9MICO</name>
<gene>
    <name evidence="1" type="ORF">LK09_01470</name>
</gene>
<dbReference type="STRING" id="1348253.LK09_01470"/>